<dbReference type="Proteomes" id="UP000250140">
    <property type="component" value="Unassembled WGS sequence"/>
</dbReference>
<name>A0A8E2ES29_9PEZI</name>
<dbReference type="NCBIfam" id="TIGR00277">
    <property type="entry name" value="HDIG"/>
    <property type="match status" value="1"/>
</dbReference>
<dbReference type="SUPFAM" id="SSF109604">
    <property type="entry name" value="HD-domain/PDEase-like"/>
    <property type="match status" value="1"/>
</dbReference>
<organism evidence="2 3">
    <name type="scientific">Glonium stellatum</name>
    <dbReference type="NCBI Taxonomy" id="574774"/>
    <lineage>
        <taxon>Eukaryota</taxon>
        <taxon>Fungi</taxon>
        <taxon>Dikarya</taxon>
        <taxon>Ascomycota</taxon>
        <taxon>Pezizomycotina</taxon>
        <taxon>Dothideomycetes</taxon>
        <taxon>Pleosporomycetidae</taxon>
        <taxon>Gloniales</taxon>
        <taxon>Gloniaceae</taxon>
        <taxon>Glonium</taxon>
    </lineage>
</organism>
<dbReference type="AlphaFoldDB" id="A0A8E2ES29"/>
<dbReference type="InterPro" id="IPR003607">
    <property type="entry name" value="HD/PDEase_dom"/>
</dbReference>
<dbReference type="InterPro" id="IPR008775">
    <property type="entry name" value="Phytyl_CoA_dOase-like"/>
</dbReference>
<dbReference type="Gene3D" id="2.60.120.620">
    <property type="entry name" value="q2cbj1_9rhob like domain"/>
    <property type="match status" value="1"/>
</dbReference>
<dbReference type="SUPFAM" id="SSF51197">
    <property type="entry name" value="Clavaminate synthase-like"/>
    <property type="match status" value="1"/>
</dbReference>
<evidence type="ECO:0000313" key="3">
    <source>
        <dbReference type="Proteomes" id="UP000250140"/>
    </source>
</evidence>
<feature type="domain" description="HD" evidence="1">
    <location>
        <begin position="278"/>
        <end position="358"/>
    </location>
</feature>
<dbReference type="CDD" id="cd00077">
    <property type="entry name" value="HDc"/>
    <property type="match status" value="1"/>
</dbReference>
<proteinExistence type="predicted"/>
<dbReference type="InterPro" id="IPR052567">
    <property type="entry name" value="OP_Dioxygenase"/>
</dbReference>
<dbReference type="PANTHER" id="PTHR40202">
    <property type="match status" value="1"/>
</dbReference>
<evidence type="ECO:0000259" key="1">
    <source>
        <dbReference type="Pfam" id="PF01966"/>
    </source>
</evidence>
<dbReference type="Pfam" id="PF01966">
    <property type="entry name" value="HD"/>
    <property type="match status" value="1"/>
</dbReference>
<sequence>MNLTKEQCQFFQDHGYLVLRNILADTEVADLQRWAQEVYDWPRNDNSPWMPYEEVNAEGKRVLCRTENYANYHRGFNQLLRGPKLLGMLRQLAEEEMLLFKEKINYKLAGSGGFSPYIDSTAYTHIKNIKHLTILLAVDPSNATNGGLNVVDGINLEAGELLVFGLYLAHRSGANKSSSDRKAIYTTYNCAREGDLHDPYYEDRKTLWPPTHLKKEGEEYAEGALRYGFGSPMLSVAMGRHSSALGTMSPDETVSHILTLLTTHGQGDYIGEPISQLAHSLQCAHFASQQSSDPEFIVAALLHDIGQFLPATEARSLSLSVKSMAENVGRVGHETIGAEYLRRLGFSRKVTELVAAHVPAKRFLCAIEPSYYEGLSGASKKSLQFQGGPMSEAEVEDWRNGEWWEDMCRLRKCDDSAKVVGLEVEDVMAYRERIEKCLSGQNLEYLESV</sequence>
<keyword evidence="3" id="KW-1185">Reference proteome</keyword>
<gene>
    <name evidence="2" type="ORF">AOQ84DRAFT_433884</name>
</gene>
<dbReference type="Pfam" id="PF05721">
    <property type="entry name" value="PhyH"/>
    <property type="match status" value="1"/>
</dbReference>
<accession>A0A8E2ES29</accession>
<dbReference type="Gene3D" id="1.10.3210.10">
    <property type="entry name" value="Hypothetical protein af1432"/>
    <property type="match status" value="1"/>
</dbReference>
<dbReference type="InterPro" id="IPR006675">
    <property type="entry name" value="HDIG_dom"/>
</dbReference>
<evidence type="ECO:0000313" key="2">
    <source>
        <dbReference type="EMBL" id="OCL03570.1"/>
    </source>
</evidence>
<dbReference type="EMBL" id="KV750710">
    <property type="protein sequence ID" value="OCL03570.1"/>
    <property type="molecule type" value="Genomic_DNA"/>
</dbReference>
<reference evidence="2 3" key="1">
    <citation type="journal article" date="2016" name="Nat. Commun.">
        <title>Ectomycorrhizal ecology is imprinted in the genome of the dominant symbiotic fungus Cenococcum geophilum.</title>
        <authorList>
            <consortium name="DOE Joint Genome Institute"/>
            <person name="Peter M."/>
            <person name="Kohler A."/>
            <person name="Ohm R.A."/>
            <person name="Kuo A."/>
            <person name="Krutzmann J."/>
            <person name="Morin E."/>
            <person name="Arend M."/>
            <person name="Barry K.W."/>
            <person name="Binder M."/>
            <person name="Choi C."/>
            <person name="Clum A."/>
            <person name="Copeland A."/>
            <person name="Grisel N."/>
            <person name="Haridas S."/>
            <person name="Kipfer T."/>
            <person name="LaButti K."/>
            <person name="Lindquist E."/>
            <person name="Lipzen A."/>
            <person name="Maire R."/>
            <person name="Meier B."/>
            <person name="Mihaltcheva S."/>
            <person name="Molinier V."/>
            <person name="Murat C."/>
            <person name="Poggeler S."/>
            <person name="Quandt C.A."/>
            <person name="Sperisen C."/>
            <person name="Tritt A."/>
            <person name="Tisserant E."/>
            <person name="Crous P.W."/>
            <person name="Henrissat B."/>
            <person name="Nehls U."/>
            <person name="Egli S."/>
            <person name="Spatafora J.W."/>
            <person name="Grigoriev I.V."/>
            <person name="Martin F.M."/>
        </authorList>
    </citation>
    <scope>NUCLEOTIDE SEQUENCE [LARGE SCALE GENOMIC DNA]</scope>
    <source>
        <strain evidence="2 3">CBS 207.34</strain>
    </source>
</reference>
<dbReference type="PANTHER" id="PTHR40202:SF1">
    <property type="entry name" value="HD DOMAIN-CONTAINING PROTEIN"/>
    <property type="match status" value="1"/>
</dbReference>
<protein>
    <recommendedName>
        <fullName evidence="1">HD domain-containing protein</fullName>
    </recommendedName>
</protein>
<dbReference type="InterPro" id="IPR006674">
    <property type="entry name" value="HD_domain"/>
</dbReference>
<dbReference type="OrthoDB" id="445007at2759"/>